<dbReference type="NCBIfam" id="NF010252">
    <property type="entry name" value="PRK13698.1"/>
    <property type="match status" value="1"/>
</dbReference>
<dbReference type="InterPro" id="IPR003115">
    <property type="entry name" value="ParB_N"/>
</dbReference>
<dbReference type="InterPro" id="IPR040873">
    <property type="entry name" value="SoPB_HTH"/>
</dbReference>
<dbReference type="Proteomes" id="UP000706580">
    <property type="component" value="Unassembled WGS sequence"/>
</dbReference>
<name>A0ABS7RYR4_9ENTR</name>
<accession>A0ABS7RYR4</accession>
<dbReference type="PANTHER" id="PTHR38973:SF2">
    <property type="entry name" value="PARB_REPB_SPO0J FAMILY PLASMID PARTITION PROTEIN"/>
    <property type="match status" value="1"/>
</dbReference>
<dbReference type="RefSeq" id="WP_223075124.1">
    <property type="nucleotide sequence ID" value="NZ_JADMNK010000010.1"/>
</dbReference>
<dbReference type="PANTHER" id="PTHR38973">
    <property type="entry name" value="PLASMID PARTITIONING CONTROL PROTEIN-RELATED"/>
    <property type="match status" value="1"/>
</dbReference>
<evidence type="ECO:0000313" key="4">
    <source>
        <dbReference type="EMBL" id="MBZ0059439.1"/>
    </source>
</evidence>
<dbReference type="SUPFAM" id="SSF110849">
    <property type="entry name" value="ParB/Sulfiredoxin"/>
    <property type="match status" value="1"/>
</dbReference>
<evidence type="ECO:0000256" key="2">
    <source>
        <dbReference type="ARBA" id="ARBA00023125"/>
    </source>
</evidence>
<evidence type="ECO:0000313" key="5">
    <source>
        <dbReference type="Proteomes" id="UP000706580"/>
    </source>
</evidence>
<sequence length="323" mass="35169">MKRAPIIPKSNPSAAPVTTVTAPAAPMVDTLIARVGAMAKGNTITLPVCGREVKFVLETIPGADVASSTKVWSGNERDQAFLTEEALDDLIPSFLLSGQQNPAFGRKVNGDIEVADGSRRRMTAILTSTEYRILVGALDDEQMDALCKLGNDYRPTSAYERGKRYSQRLANEFNGNISALADAENISRKIITRCINSSKLPRDVIALFSHPGELSARAGENLQKIFSENEALLLEGASELLGKRKAGVVLEADEIIQSLTTLLKDSGNKLNQAPEKREFVPGATARYKGNKVIISLDRSKLSEEDIGKFEEMLELLATKKNKH</sequence>
<dbReference type="Gene3D" id="1.10.10.2830">
    <property type="match status" value="1"/>
</dbReference>
<comment type="similarity">
    <text evidence="1">Belongs to the ParB family.</text>
</comment>
<keyword evidence="2" id="KW-0238">DNA-binding</keyword>
<dbReference type="InterPro" id="IPR036086">
    <property type="entry name" value="ParB/Sulfiredoxin_sf"/>
</dbReference>
<dbReference type="Gene3D" id="6.10.140.1550">
    <property type="match status" value="1"/>
</dbReference>
<gene>
    <name evidence="4" type="ORF">ITX56_16835</name>
</gene>
<keyword evidence="5" id="KW-1185">Reference proteome</keyword>
<dbReference type="NCBIfam" id="TIGR00180">
    <property type="entry name" value="parB_part"/>
    <property type="match status" value="1"/>
</dbReference>
<dbReference type="EMBL" id="JADMNK010000010">
    <property type="protein sequence ID" value="MBZ0059439.1"/>
    <property type="molecule type" value="Genomic_DNA"/>
</dbReference>
<comment type="caution">
    <text evidence="4">The sequence shown here is derived from an EMBL/GenBank/DDBJ whole genome shotgun (WGS) entry which is preliminary data.</text>
</comment>
<dbReference type="InterPro" id="IPR004437">
    <property type="entry name" value="ParB/RepB/Spo0J"/>
</dbReference>
<protein>
    <submittedName>
        <fullName evidence="4">ParB/RepB/Spo0J family plasmid partition protein</fullName>
    </submittedName>
</protein>
<evidence type="ECO:0000256" key="1">
    <source>
        <dbReference type="ARBA" id="ARBA00006295"/>
    </source>
</evidence>
<proteinExistence type="inferred from homology"/>
<organism evidence="4 5">
    <name type="scientific">Leclercia barmai</name>
    <dbReference type="NCBI Taxonomy" id="2785629"/>
    <lineage>
        <taxon>Bacteria</taxon>
        <taxon>Pseudomonadati</taxon>
        <taxon>Pseudomonadota</taxon>
        <taxon>Gammaproteobacteria</taxon>
        <taxon>Enterobacterales</taxon>
        <taxon>Enterobacteriaceae</taxon>
        <taxon>Leclercia</taxon>
    </lineage>
</organism>
<feature type="domain" description="ParB-like N-terminal" evidence="3">
    <location>
        <begin position="65"/>
        <end position="152"/>
    </location>
</feature>
<evidence type="ECO:0000259" key="3">
    <source>
        <dbReference type="SMART" id="SM00470"/>
    </source>
</evidence>
<dbReference type="Pfam" id="PF18090">
    <property type="entry name" value="SoPB_HTH"/>
    <property type="match status" value="1"/>
</dbReference>
<dbReference type="SMART" id="SM00470">
    <property type="entry name" value="ParB"/>
    <property type="match status" value="1"/>
</dbReference>
<dbReference type="CDD" id="cd16394">
    <property type="entry name" value="sopB_N"/>
    <property type="match status" value="1"/>
</dbReference>
<reference evidence="4 5" key="1">
    <citation type="submission" date="2020-11" db="EMBL/GenBank/DDBJ databases">
        <title>Draft Genome of Enterobacter sp. strain EMC7.</title>
        <authorList>
            <person name="Barman P."/>
            <person name="Sinha S."/>
            <person name="Sen S."/>
            <person name="Chakraborty R."/>
        </authorList>
    </citation>
    <scope>NUCLEOTIDE SEQUENCE [LARGE SCALE GENOMIC DNA]</scope>
    <source>
        <strain evidence="4 5">EMC7</strain>
    </source>
</reference>